<dbReference type="OrthoDB" id="412981at2759"/>
<proteinExistence type="predicted"/>
<comment type="caution">
    <text evidence="1">The sequence shown here is derived from an EMBL/GenBank/DDBJ whole genome shotgun (WGS) entry which is preliminary data.</text>
</comment>
<evidence type="ECO:0000313" key="1">
    <source>
        <dbReference type="EMBL" id="GBP53842.1"/>
    </source>
</evidence>
<protein>
    <submittedName>
        <fullName evidence="1">Uncharacterized protein</fullName>
    </submittedName>
</protein>
<accession>A0A4C1WTD5</accession>
<reference evidence="1 2" key="1">
    <citation type="journal article" date="2019" name="Commun. Biol.">
        <title>The bagworm genome reveals a unique fibroin gene that provides high tensile strength.</title>
        <authorList>
            <person name="Kono N."/>
            <person name="Nakamura H."/>
            <person name="Ohtoshi R."/>
            <person name="Tomita M."/>
            <person name="Numata K."/>
            <person name="Arakawa K."/>
        </authorList>
    </citation>
    <scope>NUCLEOTIDE SEQUENCE [LARGE SCALE GENOMIC DNA]</scope>
</reference>
<evidence type="ECO:0000313" key="2">
    <source>
        <dbReference type="Proteomes" id="UP000299102"/>
    </source>
</evidence>
<organism evidence="1 2">
    <name type="scientific">Eumeta variegata</name>
    <name type="common">Bagworm moth</name>
    <name type="synonym">Eumeta japonica</name>
    <dbReference type="NCBI Taxonomy" id="151549"/>
    <lineage>
        <taxon>Eukaryota</taxon>
        <taxon>Metazoa</taxon>
        <taxon>Ecdysozoa</taxon>
        <taxon>Arthropoda</taxon>
        <taxon>Hexapoda</taxon>
        <taxon>Insecta</taxon>
        <taxon>Pterygota</taxon>
        <taxon>Neoptera</taxon>
        <taxon>Endopterygota</taxon>
        <taxon>Lepidoptera</taxon>
        <taxon>Glossata</taxon>
        <taxon>Ditrysia</taxon>
        <taxon>Tineoidea</taxon>
        <taxon>Psychidae</taxon>
        <taxon>Oiketicinae</taxon>
        <taxon>Eumeta</taxon>
    </lineage>
</organism>
<gene>
    <name evidence="1" type="ORF">EVAR_42562_1</name>
</gene>
<dbReference type="EMBL" id="BGZK01000634">
    <property type="protein sequence ID" value="GBP53842.1"/>
    <property type="molecule type" value="Genomic_DNA"/>
</dbReference>
<dbReference type="AlphaFoldDB" id="A0A4C1WTD5"/>
<keyword evidence="2" id="KW-1185">Reference proteome</keyword>
<name>A0A4C1WTD5_EUMVA</name>
<dbReference type="Proteomes" id="UP000299102">
    <property type="component" value="Unassembled WGS sequence"/>
</dbReference>
<sequence>MSDMIKILISILRAIKTGQDPTQNILEGPDPSRNILNLRILYWNPGGIIGKNRELRDLTQLENIHYPEAGRHLMEDTECQGYDNPTHVPTDPRHRPDVLDIELGHKTFLETLYLGFSFATAEDVDASANLLVDKIREAQFSATTLLSVPTSRRRNMPLSIKTRLRRKRRLLKLWTRIRSPKLKSELNELARVISEAVRYFCSAIWKVRINWAVESSKNLNQLCRQLTKATAPICPVTDRAKVRRYDIQARAEVIVDYLVERFSPNLPATSPPLVSTTHNLIRAKVPLPIPELYASYTNHISTLRAHLEKWEDNVLPTSHHRDGPT</sequence>